<organism evidence="7 8">
    <name type="scientific">Calicophoron daubneyi</name>
    <name type="common">Rumen fluke</name>
    <name type="synonym">Paramphistomum daubneyi</name>
    <dbReference type="NCBI Taxonomy" id="300641"/>
    <lineage>
        <taxon>Eukaryota</taxon>
        <taxon>Metazoa</taxon>
        <taxon>Spiralia</taxon>
        <taxon>Lophotrochozoa</taxon>
        <taxon>Platyhelminthes</taxon>
        <taxon>Trematoda</taxon>
        <taxon>Digenea</taxon>
        <taxon>Plagiorchiida</taxon>
        <taxon>Pronocephalata</taxon>
        <taxon>Paramphistomoidea</taxon>
        <taxon>Paramphistomidae</taxon>
        <taxon>Calicophoron</taxon>
    </lineage>
</organism>
<feature type="compositionally biased region" description="Basic and acidic residues" evidence="5">
    <location>
        <begin position="242"/>
        <end position="253"/>
    </location>
</feature>
<evidence type="ECO:0000256" key="2">
    <source>
        <dbReference type="ARBA" id="ARBA00023015"/>
    </source>
</evidence>
<dbReference type="EMBL" id="CAXLJL010000179">
    <property type="protein sequence ID" value="CAL5134096.1"/>
    <property type="molecule type" value="Genomic_DNA"/>
</dbReference>
<gene>
    <name evidence="7" type="ORF">CDAUBV1_LOCUS7323</name>
</gene>
<evidence type="ECO:0000256" key="1">
    <source>
        <dbReference type="ARBA" id="ARBA00004123"/>
    </source>
</evidence>
<feature type="compositionally biased region" description="Polar residues" evidence="5">
    <location>
        <begin position="484"/>
        <end position="496"/>
    </location>
</feature>
<feature type="region of interest" description="Disordered" evidence="5">
    <location>
        <begin position="473"/>
        <end position="508"/>
    </location>
</feature>
<keyword evidence="2" id="KW-0805">Transcription regulation</keyword>
<evidence type="ECO:0000313" key="8">
    <source>
        <dbReference type="Proteomes" id="UP001497525"/>
    </source>
</evidence>
<dbReference type="PANTHER" id="PTHR45805:SF2">
    <property type="entry name" value="NUCLEAR HORMONE RECEPTOR HR3-RELATED"/>
    <property type="match status" value="1"/>
</dbReference>
<feature type="region of interest" description="Disordered" evidence="5">
    <location>
        <begin position="608"/>
        <end position="640"/>
    </location>
</feature>
<sequence>MSSDSTSETGDVDPTTSDEENDQCEPEEAKKSRFDDSTDDDPSPPVTRRIPGIFSGNRKRPNILKNPSNGTAQICSVTPNSGAIRVQSVVRLTPGQGANTNLLGFHPSPTIFRVIQTGKPTNQKCAVLPNITGVRSATSIVRIVPSTTSGTVITTSTPCRSKGDSNQSILRAQLTANKTTVTASKSGTPVASINPGSAIKLINLTPGITRESSNSVSQKCDLGTLRKVLHSVDTYVVVPDEETSHSGEDEAAKKVVSPPTLPSMRTRSGARQNGRPCSVCKTNTTNLRNRIPTCPKCEKLFCHAFEDIALHRRGCVCSPPPSDSPVRCTHCRMRNCLETILSKSAGRMSERGKRDWVEVDKVLAHLSKFGTTSDDILRVCHKTPRLKSTTNTIGLNSYTVNTGPISIVMDGTTITQVPSNIVRAGQLSTPIRPAQKPEYLASGRVGSNFRPIAPKGTPVSSNSPVQCFTLDPIPRPHTHKDAEGNNSSTSSQSTIPCTDIDKTTDETSVRDASSMLTIGKTMSLRVSIASSMGPVTPVSTVFSTTVGTTVEPVNCSNSTSAVSCPSPMQVESLTPSMNNNSSLSTTAVMSTATTITTVNQAEPVIAIQPPSPLTDNMKKADEQQPDEEQGAVSPPTVDQSKIPVELSEEEILARRLTWIIKPGFMQVYKKHSDIVKEEPKLFDVSIDNRSTLFRLFNFYDWEWNQPVDVHPSIRQTCWTIFQEQINESLTDMVRFIKRIPGFAILKPQDRISLVRSSGFELAFFVHFLYWNTKLSTWHGPDHFVLTREQLVTIFPMGEKFFNNGFASAKRLKKFVLQLQHLGLAASLVILDSELPELCDRTTVKALRRRMLEAVKYNLDSRSQNGDKILKQLHVCIQNLRELGVYHRILLNRLKEIDGFEFSDDLYAELFELISD</sequence>
<evidence type="ECO:0000259" key="6">
    <source>
        <dbReference type="PROSITE" id="PS51843"/>
    </source>
</evidence>
<dbReference type="InterPro" id="IPR035500">
    <property type="entry name" value="NHR-like_dom_sf"/>
</dbReference>
<dbReference type="InterPro" id="IPR000536">
    <property type="entry name" value="Nucl_hrmn_rcpt_lig-bd"/>
</dbReference>
<dbReference type="Gene3D" id="1.10.565.10">
    <property type="entry name" value="Retinoid X Receptor"/>
    <property type="match status" value="1"/>
</dbReference>
<reference evidence="7" key="1">
    <citation type="submission" date="2024-06" db="EMBL/GenBank/DDBJ databases">
        <authorList>
            <person name="Liu X."/>
            <person name="Lenzi L."/>
            <person name="Haldenby T S."/>
            <person name="Uol C."/>
        </authorList>
    </citation>
    <scope>NUCLEOTIDE SEQUENCE</scope>
</reference>
<protein>
    <recommendedName>
        <fullName evidence="6">NR LBD domain-containing protein</fullName>
    </recommendedName>
</protein>
<comment type="caution">
    <text evidence="7">The sequence shown here is derived from an EMBL/GenBank/DDBJ whole genome shotgun (WGS) entry which is preliminary data.</text>
</comment>
<keyword evidence="3" id="KW-0804">Transcription</keyword>
<dbReference type="GO" id="GO:0000978">
    <property type="term" value="F:RNA polymerase II cis-regulatory region sequence-specific DNA binding"/>
    <property type="evidence" value="ECO:0007669"/>
    <property type="project" value="TreeGrafter"/>
</dbReference>
<dbReference type="GO" id="GO:0005634">
    <property type="term" value="C:nucleus"/>
    <property type="evidence" value="ECO:0007669"/>
    <property type="project" value="UniProtKB-SubCell"/>
</dbReference>
<proteinExistence type="predicted"/>
<keyword evidence="4" id="KW-0675">Receptor</keyword>
<accession>A0AAV2TDE3</accession>
<feature type="compositionally biased region" description="Basic and acidic residues" evidence="5">
    <location>
        <begin position="499"/>
        <end position="508"/>
    </location>
</feature>
<evidence type="ECO:0000256" key="3">
    <source>
        <dbReference type="ARBA" id="ARBA00023163"/>
    </source>
</evidence>
<feature type="compositionally biased region" description="Basic and acidic residues" evidence="5">
    <location>
        <begin position="27"/>
        <end position="36"/>
    </location>
</feature>
<evidence type="ECO:0000256" key="5">
    <source>
        <dbReference type="SAM" id="MobiDB-lite"/>
    </source>
</evidence>
<name>A0AAV2TDE3_CALDB</name>
<dbReference type="PROSITE" id="PS51843">
    <property type="entry name" value="NR_LBD"/>
    <property type="match status" value="1"/>
</dbReference>
<dbReference type="PANTHER" id="PTHR45805">
    <property type="entry name" value="NUCLEAR HORMONE RECEPTOR HR3-RELATED"/>
    <property type="match status" value="1"/>
</dbReference>
<comment type="subcellular location">
    <subcellularLocation>
        <location evidence="1">Nucleus</location>
    </subcellularLocation>
</comment>
<evidence type="ECO:0000256" key="4">
    <source>
        <dbReference type="ARBA" id="ARBA00023170"/>
    </source>
</evidence>
<feature type="domain" description="NR LBD" evidence="6">
    <location>
        <begin position="659"/>
        <end position="912"/>
    </location>
</feature>
<dbReference type="Proteomes" id="UP001497525">
    <property type="component" value="Unassembled WGS sequence"/>
</dbReference>
<feature type="compositionally biased region" description="Acidic residues" evidence="5">
    <location>
        <begin position="16"/>
        <end position="26"/>
    </location>
</feature>
<dbReference type="AlphaFoldDB" id="A0AAV2TDE3"/>
<feature type="region of interest" description="Disordered" evidence="5">
    <location>
        <begin position="1"/>
        <end position="71"/>
    </location>
</feature>
<dbReference type="GO" id="GO:0004879">
    <property type="term" value="F:nuclear receptor activity"/>
    <property type="evidence" value="ECO:0007669"/>
    <property type="project" value="TreeGrafter"/>
</dbReference>
<dbReference type="SUPFAM" id="SSF48508">
    <property type="entry name" value="Nuclear receptor ligand-binding domain"/>
    <property type="match status" value="1"/>
</dbReference>
<feature type="region of interest" description="Disordered" evidence="5">
    <location>
        <begin position="241"/>
        <end position="275"/>
    </location>
</feature>
<evidence type="ECO:0000313" key="7">
    <source>
        <dbReference type="EMBL" id="CAL5134096.1"/>
    </source>
</evidence>